<evidence type="ECO:0000313" key="1">
    <source>
        <dbReference type="EMBL" id="GAA1232000.1"/>
    </source>
</evidence>
<evidence type="ECO:0000313" key="2">
    <source>
        <dbReference type="Proteomes" id="UP001500037"/>
    </source>
</evidence>
<protein>
    <submittedName>
        <fullName evidence="1">Uncharacterized protein</fullName>
    </submittedName>
</protein>
<name>A0ABP4GNT0_9ACTN</name>
<organism evidence="1 2">
    <name type="scientific">Kitasatospora nipponensis</name>
    <dbReference type="NCBI Taxonomy" id="258049"/>
    <lineage>
        <taxon>Bacteria</taxon>
        <taxon>Bacillati</taxon>
        <taxon>Actinomycetota</taxon>
        <taxon>Actinomycetes</taxon>
        <taxon>Kitasatosporales</taxon>
        <taxon>Streptomycetaceae</taxon>
        <taxon>Kitasatospora</taxon>
    </lineage>
</organism>
<gene>
    <name evidence="1" type="ORF">GCM10009665_22800</name>
</gene>
<reference evidence="2" key="1">
    <citation type="journal article" date="2019" name="Int. J. Syst. Evol. Microbiol.">
        <title>The Global Catalogue of Microorganisms (GCM) 10K type strain sequencing project: providing services to taxonomists for standard genome sequencing and annotation.</title>
        <authorList>
            <consortium name="The Broad Institute Genomics Platform"/>
            <consortium name="The Broad Institute Genome Sequencing Center for Infectious Disease"/>
            <person name="Wu L."/>
            <person name="Ma J."/>
        </authorList>
    </citation>
    <scope>NUCLEOTIDE SEQUENCE [LARGE SCALE GENOMIC DNA]</scope>
    <source>
        <strain evidence="2">JCM 13004</strain>
    </source>
</reference>
<dbReference type="Proteomes" id="UP001500037">
    <property type="component" value="Unassembled WGS sequence"/>
</dbReference>
<keyword evidence="2" id="KW-1185">Reference proteome</keyword>
<sequence>MVSPGPDNMIDLTVSGGGDISFNIQGISRVNEILTGLDMGTGYTSTELRYICGNPVTLAATTFFNGTPPCQEAARCRRAEWQAPTAGRLSSSIDHQAHPARWLRNFLRVVDPDRSKPHG</sequence>
<comment type="caution">
    <text evidence="1">The sequence shown here is derived from an EMBL/GenBank/DDBJ whole genome shotgun (WGS) entry which is preliminary data.</text>
</comment>
<accession>A0ABP4GNT0</accession>
<proteinExistence type="predicted"/>
<dbReference type="EMBL" id="BAAALF010000029">
    <property type="protein sequence ID" value="GAA1232000.1"/>
    <property type="molecule type" value="Genomic_DNA"/>
</dbReference>